<feature type="active site" description="Charge relay system" evidence="5">
    <location>
        <position position="36"/>
    </location>
</feature>
<dbReference type="CDD" id="cd04077">
    <property type="entry name" value="Peptidases_S8_PCSK9_ProteinaseK_like"/>
    <property type="match status" value="1"/>
</dbReference>
<evidence type="ECO:0000256" key="6">
    <source>
        <dbReference type="RuleBase" id="RU003355"/>
    </source>
</evidence>
<dbReference type="EMBL" id="MCFL01000097">
    <property type="protein sequence ID" value="ORZ30216.1"/>
    <property type="molecule type" value="Genomic_DNA"/>
</dbReference>
<evidence type="ECO:0000313" key="9">
    <source>
        <dbReference type="Proteomes" id="UP000193411"/>
    </source>
</evidence>
<evidence type="ECO:0000256" key="5">
    <source>
        <dbReference type="PROSITE-ProRule" id="PRU01240"/>
    </source>
</evidence>
<dbReference type="InterPro" id="IPR023827">
    <property type="entry name" value="Peptidase_S8_Asp-AS"/>
</dbReference>
<dbReference type="InterPro" id="IPR034193">
    <property type="entry name" value="PCSK9_ProteinaseK-like"/>
</dbReference>
<evidence type="ECO:0000259" key="7">
    <source>
        <dbReference type="Pfam" id="PF00082"/>
    </source>
</evidence>
<evidence type="ECO:0000256" key="1">
    <source>
        <dbReference type="ARBA" id="ARBA00011073"/>
    </source>
</evidence>
<dbReference type="PROSITE" id="PS00136">
    <property type="entry name" value="SUBTILASE_ASP"/>
    <property type="match status" value="1"/>
</dbReference>
<name>A0A1Y2H6L3_9FUNG</name>
<accession>A0A1Y2H6L3</accession>
<evidence type="ECO:0000256" key="2">
    <source>
        <dbReference type="ARBA" id="ARBA00022670"/>
    </source>
</evidence>
<keyword evidence="3 5" id="KW-0378">Hydrolase</keyword>
<sequence length="304" mass="32654">MIGLTRISYRDNEVNDKTDYTYDDTAGQGVVVWVIDTGVNHFDPDFEGRVAEGRAFCTGCYAPVPDPNGHGTAVAALIASKTWGVAKRARIVSIRALNEDGVGRWSDVIAALQWVRSMMLRRQFRSARGHIVNLSIEGPINAVVNRMLRQLENLGATIVVAAGNSAVDACTTSPASATAMLNNMVVVGASTADDQPAYFTNVGTCVDVFGPGDEVVTYVHSIPLIGDMAVSGTSFASPHVAGTMALYLSANSRLSTFLLKAVLQRQATRGKVHGAEQSQSPNLLVFNSLQGARLPWWMLRGGRW</sequence>
<comment type="caution">
    <text evidence="8">The sequence shown here is derived from an EMBL/GenBank/DDBJ whole genome shotgun (WGS) entry which is preliminary data.</text>
</comment>
<gene>
    <name evidence="8" type="ORF">BCR44DRAFT_127751</name>
</gene>
<dbReference type="PROSITE" id="PS51892">
    <property type="entry name" value="SUBTILASE"/>
    <property type="match status" value="1"/>
</dbReference>
<dbReference type="PROSITE" id="PS00138">
    <property type="entry name" value="SUBTILASE_SER"/>
    <property type="match status" value="1"/>
</dbReference>
<feature type="domain" description="Peptidase S8/S53" evidence="7">
    <location>
        <begin position="27"/>
        <end position="277"/>
    </location>
</feature>
<dbReference type="OrthoDB" id="206201at2759"/>
<evidence type="ECO:0000313" key="8">
    <source>
        <dbReference type="EMBL" id="ORZ30216.1"/>
    </source>
</evidence>
<evidence type="ECO:0000256" key="3">
    <source>
        <dbReference type="ARBA" id="ARBA00022801"/>
    </source>
</evidence>
<dbReference type="GO" id="GO:0005615">
    <property type="term" value="C:extracellular space"/>
    <property type="evidence" value="ECO:0007669"/>
    <property type="project" value="TreeGrafter"/>
</dbReference>
<keyword evidence="9" id="KW-1185">Reference proteome</keyword>
<dbReference type="PANTHER" id="PTHR43806:SF11">
    <property type="entry name" value="CEREVISIN-RELATED"/>
    <property type="match status" value="1"/>
</dbReference>
<reference evidence="8 9" key="1">
    <citation type="submission" date="2016-07" db="EMBL/GenBank/DDBJ databases">
        <title>Pervasive Adenine N6-methylation of Active Genes in Fungi.</title>
        <authorList>
            <consortium name="DOE Joint Genome Institute"/>
            <person name="Mondo S.J."/>
            <person name="Dannebaum R.O."/>
            <person name="Kuo R.C."/>
            <person name="Labutti K."/>
            <person name="Haridas S."/>
            <person name="Kuo A."/>
            <person name="Salamov A."/>
            <person name="Ahrendt S.R."/>
            <person name="Lipzen A."/>
            <person name="Sullivan W."/>
            <person name="Andreopoulos W.B."/>
            <person name="Clum A."/>
            <person name="Lindquist E."/>
            <person name="Daum C."/>
            <person name="Ramamoorthy G.K."/>
            <person name="Gryganskyi A."/>
            <person name="Culley D."/>
            <person name="Magnuson J.K."/>
            <person name="James T.Y."/>
            <person name="O'Malley M.A."/>
            <person name="Stajich J.E."/>
            <person name="Spatafora J.W."/>
            <person name="Visel A."/>
            <person name="Grigoriev I.V."/>
        </authorList>
    </citation>
    <scope>NUCLEOTIDE SEQUENCE [LARGE SCALE GENOMIC DNA]</scope>
    <source>
        <strain evidence="8 9">PL171</strain>
    </source>
</reference>
<dbReference type="InterPro" id="IPR050131">
    <property type="entry name" value="Peptidase_S8_subtilisin-like"/>
</dbReference>
<dbReference type="Gene3D" id="3.40.50.200">
    <property type="entry name" value="Peptidase S8/S53 domain"/>
    <property type="match status" value="1"/>
</dbReference>
<dbReference type="AlphaFoldDB" id="A0A1Y2H6L3"/>
<comment type="similarity">
    <text evidence="1 5 6">Belongs to the peptidase S8 family.</text>
</comment>
<dbReference type="InterPro" id="IPR015500">
    <property type="entry name" value="Peptidase_S8_subtilisin-rel"/>
</dbReference>
<protein>
    <submittedName>
        <fullName evidence="8">Peptidase S8/S53 domain-containing protein</fullName>
    </submittedName>
</protein>
<evidence type="ECO:0000256" key="4">
    <source>
        <dbReference type="ARBA" id="ARBA00022825"/>
    </source>
</evidence>
<dbReference type="GO" id="GO:0004252">
    <property type="term" value="F:serine-type endopeptidase activity"/>
    <property type="evidence" value="ECO:0007669"/>
    <property type="project" value="UniProtKB-UniRule"/>
</dbReference>
<dbReference type="SUPFAM" id="SSF52743">
    <property type="entry name" value="Subtilisin-like"/>
    <property type="match status" value="1"/>
</dbReference>
<dbReference type="PANTHER" id="PTHR43806">
    <property type="entry name" value="PEPTIDASE S8"/>
    <property type="match status" value="1"/>
</dbReference>
<dbReference type="InterPro" id="IPR023828">
    <property type="entry name" value="Peptidase_S8_Ser-AS"/>
</dbReference>
<dbReference type="Proteomes" id="UP000193411">
    <property type="component" value="Unassembled WGS sequence"/>
</dbReference>
<keyword evidence="4 5" id="KW-0720">Serine protease</keyword>
<feature type="active site" description="Charge relay system" evidence="5">
    <location>
        <position position="70"/>
    </location>
</feature>
<organism evidence="8 9">
    <name type="scientific">Catenaria anguillulae PL171</name>
    <dbReference type="NCBI Taxonomy" id="765915"/>
    <lineage>
        <taxon>Eukaryota</taxon>
        <taxon>Fungi</taxon>
        <taxon>Fungi incertae sedis</taxon>
        <taxon>Blastocladiomycota</taxon>
        <taxon>Blastocladiomycetes</taxon>
        <taxon>Blastocladiales</taxon>
        <taxon>Catenariaceae</taxon>
        <taxon>Catenaria</taxon>
    </lineage>
</organism>
<dbReference type="InterPro" id="IPR036852">
    <property type="entry name" value="Peptidase_S8/S53_dom_sf"/>
</dbReference>
<dbReference type="InterPro" id="IPR000209">
    <property type="entry name" value="Peptidase_S8/S53_dom"/>
</dbReference>
<dbReference type="Pfam" id="PF00082">
    <property type="entry name" value="Peptidase_S8"/>
    <property type="match status" value="1"/>
</dbReference>
<dbReference type="STRING" id="765915.A0A1Y2H6L3"/>
<dbReference type="PRINTS" id="PR00723">
    <property type="entry name" value="SUBTILISIN"/>
</dbReference>
<keyword evidence="2 5" id="KW-0645">Protease</keyword>
<feature type="active site" description="Charge relay system" evidence="5">
    <location>
        <position position="234"/>
    </location>
</feature>
<proteinExistence type="inferred from homology"/>
<dbReference type="GO" id="GO:0006508">
    <property type="term" value="P:proteolysis"/>
    <property type="evidence" value="ECO:0007669"/>
    <property type="project" value="UniProtKB-KW"/>
</dbReference>